<feature type="transmembrane region" description="Helical" evidence="1">
    <location>
        <begin position="134"/>
        <end position="161"/>
    </location>
</feature>
<evidence type="ECO:0000313" key="3">
    <source>
        <dbReference type="Proteomes" id="UP001241656"/>
    </source>
</evidence>
<organism evidence="2 3">
    <name type="scientific">Chryseobacterium gotjawalense</name>
    <dbReference type="NCBI Taxonomy" id="3042315"/>
    <lineage>
        <taxon>Bacteria</taxon>
        <taxon>Pseudomonadati</taxon>
        <taxon>Bacteroidota</taxon>
        <taxon>Flavobacteriia</taxon>
        <taxon>Flavobacteriales</taxon>
        <taxon>Weeksellaceae</taxon>
        <taxon>Chryseobacterium group</taxon>
        <taxon>Chryseobacterium</taxon>
    </lineage>
</organism>
<feature type="transmembrane region" description="Helical" evidence="1">
    <location>
        <begin position="62"/>
        <end position="84"/>
    </location>
</feature>
<evidence type="ECO:0000313" key="2">
    <source>
        <dbReference type="EMBL" id="WHF53047.1"/>
    </source>
</evidence>
<feature type="transmembrane region" description="Helical" evidence="1">
    <location>
        <begin position="181"/>
        <end position="200"/>
    </location>
</feature>
<dbReference type="EMBL" id="CP124855">
    <property type="protein sequence ID" value="WHF53047.1"/>
    <property type="molecule type" value="Genomic_DNA"/>
</dbReference>
<feature type="transmembrane region" description="Helical" evidence="1">
    <location>
        <begin position="207"/>
        <end position="224"/>
    </location>
</feature>
<feature type="transmembrane region" description="Helical" evidence="1">
    <location>
        <begin position="397"/>
        <end position="413"/>
    </location>
</feature>
<evidence type="ECO:0000256" key="1">
    <source>
        <dbReference type="SAM" id="Phobius"/>
    </source>
</evidence>
<feature type="transmembrane region" description="Helical" evidence="1">
    <location>
        <begin position="369"/>
        <end position="390"/>
    </location>
</feature>
<feature type="transmembrane region" description="Helical" evidence="1">
    <location>
        <begin position="90"/>
        <end position="113"/>
    </location>
</feature>
<keyword evidence="3" id="KW-1185">Reference proteome</keyword>
<sequence>MNKLKKIFVLTGFIQAVLLIIGYGLLYTYPNDLLLILLFVYSLFLGFFVIENRSPKLLANNTAIIFLIFLFLYGIYNAVIYTVIQGEMPADIYLASLIYALTIPAFIVTWLIQKPIRYDTAYQEQISIKRVNKAYSSLLLILLTSLIGYKSYFFISIGMFFNPSAMLGGNRFDLFKNISQLDVIFGLLITSIYLYFIFFYKQLSKKTLVYISVLLIYYILLQLSAGNRRDFIPIVLGAYWVYVNIKKIKFNFLGFLGILLMVLFFNYLGTIRAHLFSDHTSKQNDFIMTMTSNEFVYPFFTLSFEVDDYLRSSNYQFKNGETFVTYPVLTFIPRDIYSDKPISLANSFIRKFYGNRTVIGFAYTPVSEAFINFGILGPFFIYLIFGYLISNIQRNRNQILNFIFFAMIIDFSRGEIATFLYQFFFTAFFLLILPQFFYYFFLRIHHDQHHLR</sequence>
<dbReference type="Pfam" id="PF14296">
    <property type="entry name" value="O-ag_pol_Wzy"/>
    <property type="match status" value="1"/>
</dbReference>
<reference evidence="2 3" key="1">
    <citation type="submission" date="2023-05" db="EMBL/GenBank/DDBJ databases">
        <title>Genomic insight into Chryseobacterium sp. wdc7 isolated forest soil (Gotjawal).</title>
        <authorList>
            <person name="Park S.-J."/>
        </authorList>
    </citation>
    <scope>NUCLEOTIDE SEQUENCE [LARGE SCALE GENOMIC DNA]</scope>
    <source>
        <strain evidence="3">wdc7</strain>
    </source>
</reference>
<protein>
    <submittedName>
        <fullName evidence="2">O-antigen polymerase</fullName>
    </submittedName>
</protein>
<feature type="transmembrane region" description="Helical" evidence="1">
    <location>
        <begin position="7"/>
        <end position="27"/>
    </location>
</feature>
<feature type="transmembrane region" description="Helical" evidence="1">
    <location>
        <begin position="230"/>
        <end position="245"/>
    </location>
</feature>
<dbReference type="InterPro" id="IPR029468">
    <property type="entry name" value="O-ag_pol_Wzy"/>
</dbReference>
<keyword evidence="1" id="KW-0472">Membrane</keyword>
<feature type="transmembrane region" description="Helical" evidence="1">
    <location>
        <begin position="419"/>
        <end position="442"/>
    </location>
</feature>
<gene>
    <name evidence="2" type="ORF">QGN23_07190</name>
</gene>
<dbReference type="Proteomes" id="UP001241656">
    <property type="component" value="Chromosome"/>
</dbReference>
<keyword evidence="1" id="KW-1133">Transmembrane helix</keyword>
<name>A0ABY8RIH8_9FLAO</name>
<feature type="transmembrane region" description="Helical" evidence="1">
    <location>
        <begin position="252"/>
        <end position="269"/>
    </location>
</feature>
<dbReference type="RefSeq" id="WP_282906298.1">
    <property type="nucleotide sequence ID" value="NZ_CP124855.1"/>
</dbReference>
<dbReference type="NCBIfam" id="TIGR04370">
    <property type="entry name" value="glyco_rpt_poly"/>
    <property type="match status" value="1"/>
</dbReference>
<feature type="transmembrane region" description="Helical" evidence="1">
    <location>
        <begin position="33"/>
        <end position="50"/>
    </location>
</feature>
<accession>A0ABY8RIH8</accession>
<proteinExistence type="predicted"/>
<keyword evidence="1" id="KW-0812">Transmembrane</keyword>